<evidence type="ECO:0000256" key="1">
    <source>
        <dbReference type="SAM" id="MobiDB-lite"/>
    </source>
</evidence>
<name>A0A2G3DX29_9FIRM</name>
<comment type="caution">
    <text evidence="2">The sequence shown here is derived from an EMBL/GenBank/DDBJ whole genome shotgun (WGS) entry which is preliminary data.</text>
</comment>
<evidence type="ECO:0000313" key="3">
    <source>
        <dbReference type="Proteomes" id="UP000225889"/>
    </source>
</evidence>
<dbReference type="AlphaFoldDB" id="A0A2G3DX29"/>
<dbReference type="Proteomes" id="UP000225889">
    <property type="component" value="Unassembled WGS sequence"/>
</dbReference>
<gene>
    <name evidence="2" type="ORF">CSX01_02960</name>
</gene>
<reference evidence="2 3" key="2">
    <citation type="submission" date="2017-10" db="EMBL/GenBank/DDBJ databases">
        <authorList>
            <person name="Banno H."/>
            <person name="Chua N.-H."/>
        </authorList>
    </citation>
    <scope>NUCLEOTIDE SEQUENCE [LARGE SCALE GENOMIC DNA]</scope>
    <source>
        <strain evidence="2 3">JK626</strain>
    </source>
</reference>
<organism evidence="2 3">
    <name type="scientific">Pseudobutyrivibrio ruminis</name>
    <dbReference type="NCBI Taxonomy" id="46206"/>
    <lineage>
        <taxon>Bacteria</taxon>
        <taxon>Bacillati</taxon>
        <taxon>Bacillota</taxon>
        <taxon>Clostridia</taxon>
        <taxon>Lachnospirales</taxon>
        <taxon>Lachnospiraceae</taxon>
        <taxon>Pseudobutyrivibrio</taxon>
    </lineage>
</organism>
<dbReference type="EMBL" id="PDYF01000008">
    <property type="protein sequence ID" value="PHU35579.1"/>
    <property type="molecule type" value="Genomic_DNA"/>
</dbReference>
<feature type="compositionally biased region" description="Basic and acidic residues" evidence="1">
    <location>
        <begin position="170"/>
        <end position="180"/>
    </location>
</feature>
<protein>
    <submittedName>
        <fullName evidence="2">Uncharacterized protein</fullName>
    </submittedName>
</protein>
<proteinExistence type="predicted"/>
<reference evidence="2 3" key="1">
    <citation type="submission" date="2017-10" db="EMBL/GenBank/DDBJ databases">
        <title>Resolving the taxonomy of Roseburia spp., Eubacterium rectale and Agathobacter spp. through phylogenomic analysis.</title>
        <authorList>
            <person name="Sheridan P.O."/>
            <person name="Walker A.W."/>
            <person name="Duncan S.H."/>
            <person name="Scott K.P."/>
            <person name="Toole P.W.O."/>
            <person name="Luis P."/>
            <person name="Flint H.J."/>
        </authorList>
    </citation>
    <scope>NUCLEOTIDE SEQUENCE [LARGE SCALE GENOMIC DNA]</scope>
    <source>
        <strain evidence="2 3">JK626</strain>
    </source>
</reference>
<accession>A0A2G3DX29</accession>
<feature type="region of interest" description="Disordered" evidence="1">
    <location>
        <begin position="151"/>
        <end position="208"/>
    </location>
</feature>
<evidence type="ECO:0000313" key="2">
    <source>
        <dbReference type="EMBL" id="PHU35579.1"/>
    </source>
</evidence>
<sequence length="208" mass="23587">MDKVLLGASIKMENFNFEVPNDSKKDRARLGDEIASKIREQVRESSNDKSQNDEKMMRKIMAKLKSGKKLTTKEENYLKQHNPELYLQYLRIRRMAEALESRLKNADSKEEVNDIIMESLSAISDKDPYKEYIIAALDEVAKEFKNSDGYEALPATSEEASEKAGSSGKSEGKNDSSDDKNSEDDFDPMSWSPLQEIVDSMPTIDFPA</sequence>